<evidence type="ECO:0000256" key="7">
    <source>
        <dbReference type="ARBA" id="ARBA00049091"/>
    </source>
</evidence>
<dbReference type="GO" id="GO:0042744">
    <property type="term" value="P:hydrogen peroxide catabolic process"/>
    <property type="evidence" value="ECO:0007669"/>
    <property type="project" value="TreeGrafter"/>
</dbReference>
<name>A0AAE0VVI0_9BIVA</name>
<comment type="similarity">
    <text evidence="2 9">Belongs to the peroxiredoxin family. Prx5 subfamily.</text>
</comment>
<keyword evidence="5 9" id="KW-0560">Oxidoreductase</keyword>
<comment type="function">
    <text evidence="1">Thiol-specific peroxidase that catalyzes the reduction of hydrogen peroxide and organic hydroperoxides to water and alcohols, respectively. Plays a role in cell protection against oxidative stress by detoxifying peroxides and as sensor of hydrogen peroxide-mediated signaling events.</text>
</comment>
<evidence type="ECO:0000256" key="9">
    <source>
        <dbReference type="RuleBase" id="RU366011"/>
    </source>
</evidence>
<dbReference type="CDD" id="cd03013">
    <property type="entry name" value="PRX5_like"/>
    <property type="match status" value="1"/>
</dbReference>
<feature type="domain" description="Thioredoxin" evidence="10">
    <location>
        <begin position="33"/>
        <end position="189"/>
    </location>
</feature>
<dbReference type="SUPFAM" id="SSF52833">
    <property type="entry name" value="Thioredoxin-like"/>
    <property type="match status" value="1"/>
</dbReference>
<dbReference type="EMBL" id="JAEAOA010000845">
    <property type="protein sequence ID" value="KAK3591616.1"/>
    <property type="molecule type" value="Genomic_DNA"/>
</dbReference>
<dbReference type="Proteomes" id="UP001195483">
    <property type="component" value="Unassembled WGS sequence"/>
</dbReference>
<sequence length="189" mass="20525">MYIYRQVLQSILAGTRCVFPRHISTGVVANMPIKVGDKIPSVDLYENNPGNKLNAAQIFGKGKHVIFAIPGAFTPTCTEKHVPTFVTDISKIKAKKVDSVNCISINDPFVMASFGKHLKADGKVRMLADTCGDFTKAIDMELDLKALLGNTRSKRYAMVVNDGVVTALSVEENPADATCTKSSDILAYL</sequence>
<feature type="active site" description="Cysteine sulfenic acid (-SOH) intermediate" evidence="8">
    <location>
        <position position="77"/>
    </location>
</feature>
<keyword evidence="4 9" id="KW-0049">Antioxidant</keyword>
<keyword evidence="3 9" id="KW-0575">Peroxidase</keyword>
<organism evidence="11 12">
    <name type="scientific">Potamilus streckersoni</name>
    <dbReference type="NCBI Taxonomy" id="2493646"/>
    <lineage>
        <taxon>Eukaryota</taxon>
        <taxon>Metazoa</taxon>
        <taxon>Spiralia</taxon>
        <taxon>Lophotrochozoa</taxon>
        <taxon>Mollusca</taxon>
        <taxon>Bivalvia</taxon>
        <taxon>Autobranchia</taxon>
        <taxon>Heteroconchia</taxon>
        <taxon>Palaeoheterodonta</taxon>
        <taxon>Unionida</taxon>
        <taxon>Unionoidea</taxon>
        <taxon>Unionidae</taxon>
        <taxon>Ambleminae</taxon>
        <taxon>Lampsilini</taxon>
        <taxon>Potamilus</taxon>
    </lineage>
</organism>
<dbReference type="InterPro" id="IPR013766">
    <property type="entry name" value="Thioredoxin_domain"/>
</dbReference>
<dbReference type="InterPro" id="IPR037944">
    <property type="entry name" value="PRX5-like"/>
</dbReference>
<keyword evidence="6 9" id="KW-0676">Redox-active center</keyword>
<gene>
    <name evidence="11" type="ORF">CHS0354_013800</name>
</gene>
<comment type="catalytic activity">
    <reaction evidence="7 9">
        <text>a hydroperoxide + [thioredoxin]-dithiol = an alcohol + [thioredoxin]-disulfide + H2O</text>
        <dbReference type="Rhea" id="RHEA:62620"/>
        <dbReference type="Rhea" id="RHEA-COMP:10698"/>
        <dbReference type="Rhea" id="RHEA-COMP:10700"/>
        <dbReference type="ChEBI" id="CHEBI:15377"/>
        <dbReference type="ChEBI" id="CHEBI:29950"/>
        <dbReference type="ChEBI" id="CHEBI:30879"/>
        <dbReference type="ChEBI" id="CHEBI:35924"/>
        <dbReference type="ChEBI" id="CHEBI:50058"/>
        <dbReference type="EC" id="1.11.1.24"/>
    </reaction>
</comment>
<evidence type="ECO:0000313" key="11">
    <source>
        <dbReference type="EMBL" id="KAK3591616.1"/>
    </source>
</evidence>
<evidence type="ECO:0000256" key="4">
    <source>
        <dbReference type="ARBA" id="ARBA00022862"/>
    </source>
</evidence>
<comment type="caution">
    <text evidence="11">The sequence shown here is derived from an EMBL/GenBank/DDBJ whole genome shotgun (WGS) entry which is preliminary data.</text>
</comment>
<reference evidence="11" key="1">
    <citation type="journal article" date="2021" name="Genome Biol. Evol.">
        <title>A High-Quality Reference Genome for a Parasitic Bivalve with Doubly Uniparental Inheritance (Bivalvia: Unionida).</title>
        <authorList>
            <person name="Smith C.H."/>
        </authorList>
    </citation>
    <scope>NUCLEOTIDE SEQUENCE</scope>
    <source>
        <strain evidence="11">CHS0354</strain>
    </source>
</reference>
<dbReference type="PANTHER" id="PTHR10430">
    <property type="entry name" value="PEROXIREDOXIN"/>
    <property type="match status" value="1"/>
</dbReference>
<dbReference type="InterPro" id="IPR036249">
    <property type="entry name" value="Thioredoxin-like_sf"/>
</dbReference>
<reference evidence="11" key="2">
    <citation type="journal article" date="2021" name="Genome Biol. Evol.">
        <title>Developing a high-quality reference genome for a parasitic bivalve with doubly uniparental inheritance (Bivalvia: Unionida).</title>
        <authorList>
            <person name="Smith C.H."/>
        </authorList>
    </citation>
    <scope>NUCLEOTIDE SEQUENCE</scope>
    <source>
        <strain evidence="11">CHS0354</strain>
        <tissue evidence="11">Mantle</tissue>
    </source>
</reference>
<dbReference type="PANTHER" id="PTHR10430:SF16">
    <property type="entry name" value="PEROXIREDOXIN-5, MITOCHONDRIAL"/>
    <property type="match status" value="1"/>
</dbReference>
<dbReference type="GO" id="GO:0045454">
    <property type="term" value="P:cell redox homeostasis"/>
    <property type="evidence" value="ECO:0007669"/>
    <property type="project" value="TreeGrafter"/>
</dbReference>
<dbReference type="Gene3D" id="3.40.30.10">
    <property type="entry name" value="Glutaredoxin"/>
    <property type="match status" value="1"/>
</dbReference>
<evidence type="ECO:0000256" key="1">
    <source>
        <dbReference type="ARBA" id="ARBA00003330"/>
    </source>
</evidence>
<dbReference type="Pfam" id="PF08534">
    <property type="entry name" value="Redoxin"/>
    <property type="match status" value="1"/>
</dbReference>
<dbReference type="FunFam" id="3.40.30.10:FF:000020">
    <property type="entry name" value="Peroxiredoxin"/>
    <property type="match status" value="1"/>
</dbReference>
<evidence type="ECO:0000256" key="5">
    <source>
        <dbReference type="ARBA" id="ARBA00023002"/>
    </source>
</evidence>
<evidence type="ECO:0000313" key="12">
    <source>
        <dbReference type="Proteomes" id="UP001195483"/>
    </source>
</evidence>
<dbReference type="AlphaFoldDB" id="A0AAE0VVI0"/>
<evidence type="ECO:0000259" key="10">
    <source>
        <dbReference type="PROSITE" id="PS51352"/>
    </source>
</evidence>
<evidence type="ECO:0000256" key="8">
    <source>
        <dbReference type="PIRSR" id="PIRSR637944-1"/>
    </source>
</evidence>
<protein>
    <recommendedName>
        <fullName evidence="9">Peroxiredoxin-5</fullName>
        <ecNumber evidence="9">1.11.1.24</ecNumber>
    </recommendedName>
</protein>
<dbReference type="GO" id="GO:0034599">
    <property type="term" value="P:cellular response to oxidative stress"/>
    <property type="evidence" value="ECO:0007669"/>
    <property type="project" value="InterPro"/>
</dbReference>
<evidence type="ECO:0000256" key="3">
    <source>
        <dbReference type="ARBA" id="ARBA00022559"/>
    </source>
</evidence>
<accession>A0AAE0VVI0</accession>
<dbReference type="PROSITE" id="PS51352">
    <property type="entry name" value="THIOREDOXIN_2"/>
    <property type="match status" value="1"/>
</dbReference>
<dbReference type="GO" id="GO:0008379">
    <property type="term" value="F:thioredoxin peroxidase activity"/>
    <property type="evidence" value="ECO:0007669"/>
    <property type="project" value="InterPro"/>
</dbReference>
<dbReference type="GO" id="GO:0005739">
    <property type="term" value="C:mitochondrion"/>
    <property type="evidence" value="ECO:0007669"/>
    <property type="project" value="TreeGrafter"/>
</dbReference>
<evidence type="ECO:0000256" key="6">
    <source>
        <dbReference type="ARBA" id="ARBA00023284"/>
    </source>
</evidence>
<proteinExistence type="inferred from homology"/>
<dbReference type="InterPro" id="IPR013740">
    <property type="entry name" value="Redoxin"/>
</dbReference>
<dbReference type="EC" id="1.11.1.24" evidence="9"/>
<keyword evidence="12" id="KW-1185">Reference proteome</keyword>
<evidence type="ECO:0000256" key="2">
    <source>
        <dbReference type="ARBA" id="ARBA00010505"/>
    </source>
</evidence>
<reference evidence="11" key="3">
    <citation type="submission" date="2023-05" db="EMBL/GenBank/DDBJ databases">
        <authorList>
            <person name="Smith C.H."/>
        </authorList>
    </citation>
    <scope>NUCLEOTIDE SEQUENCE</scope>
    <source>
        <strain evidence="11">CHS0354</strain>
        <tissue evidence="11">Mantle</tissue>
    </source>
</reference>
<dbReference type="GO" id="GO:0005777">
    <property type="term" value="C:peroxisome"/>
    <property type="evidence" value="ECO:0007669"/>
    <property type="project" value="TreeGrafter"/>
</dbReference>